<organism evidence="7 8">
    <name type="scientific">Leisingera daeponensis</name>
    <dbReference type="NCBI Taxonomy" id="405746"/>
    <lineage>
        <taxon>Bacteria</taxon>
        <taxon>Pseudomonadati</taxon>
        <taxon>Pseudomonadota</taxon>
        <taxon>Alphaproteobacteria</taxon>
        <taxon>Rhodobacterales</taxon>
        <taxon>Roseobacteraceae</taxon>
        <taxon>Leisingera</taxon>
    </lineage>
</organism>
<reference evidence="7 8" key="1">
    <citation type="submission" date="2021-06" db="EMBL/GenBank/DDBJ databases">
        <title>50 bacteria genomes isolated from Dapeng, Shenzhen, China.</title>
        <authorList>
            <person name="Zheng W."/>
            <person name="Yu S."/>
            <person name="Huang Y."/>
        </authorList>
    </citation>
    <scope>NUCLEOTIDE SEQUENCE [LARGE SCALE GENOMIC DNA]</scope>
    <source>
        <strain evidence="7 8">DP1N14-2</strain>
    </source>
</reference>
<dbReference type="InterPro" id="IPR006059">
    <property type="entry name" value="SBP"/>
</dbReference>
<evidence type="ECO:0000256" key="4">
    <source>
        <dbReference type="ARBA" id="ARBA00022764"/>
    </source>
</evidence>
<evidence type="ECO:0000256" key="5">
    <source>
        <dbReference type="PIRNR" id="PIRNR019574"/>
    </source>
</evidence>
<protein>
    <recommendedName>
        <fullName evidence="5">Putrescine-binding periplasmic protein</fullName>
    </recommendedName>
</protein>
<gene>
    <name evidence="7" type="ORF">KUV26_20505</name>
</gene>
<name>A0ABS7NKW0_9RHOB</name>
<keyword evidence="3 6" id="KW-0732">Signal</keyword>
<dbReference type="Pfam" id="PF13416">
    <property type="entry name" value="SBP_bac_8"/>
    <property type="match status" value="1"/>
</dbReference>
<comment type="function">
    <text evidence="5">Required for the activity of the bacterial periplasmic transport system of putrescine.</text>
</comment>
<dbReference type="EMBL" id="JAHVJA010000014">
    <property type="protein sequence ID" value="MBY6141826.1"/>
    <property type="molecule type" value="Genomic_DNA"/>
</dbReference>
<evidence type="ECO:0000313" key="7">
    <source>
        <dbReference type="EMBL" id="MBY6141826.1"/>
    </source>
</evidence>
<comment type="caution">
    <text evidence="7">The sequence shown here is derived from an EMBL/GenBank/DDBJ whole genome shotgun (WGS) entry which is preliminary data.</text>
</comment>
<comment type="subcellular location">
    <subcellularLocation>
        <location evidence="1 5">Periplasm</location>
    </subcellularLocation>
</comment>
<evidence type="ECO:0000256" key="3">
    <source>
        <dbReference type="ARBA" id="ARBA00022729"/>
    </source>
</evidence>
<keyword evidence="4 5" id="KW-0574">Periplasm</keyword>
<dbReference type="PRINTS" id="PR00909">
    <property type="entry name" value="SPERMDNBNDNG"/>
</dbReference>
<dbReference type="PIRSF" id="PIRSF019574">
    <property type="entry name" value="Periplasmic_polyamine_BP"/>
    <property type="match status" value="1"/>
</dbReference>
<keyword evidence="8" id="KW-1185">Reference proteome</keyword>
<sequence>MSAKTGTRALYRRALNTTAAACLLIGAAASQASADSQQVNITAWAEYFPREVLDSFEAETGIFVVYDYFDSLEQLETKMLAGATNYDVVLPSALVANRLMQVGALAELDQEKLPNRGNLDPKIMEFLSRHDEDNRFGVPYLWGTTGVIHNPALIAERMENAPVESLRMIFDPDVVSKFADCGVAIIDSPEEIMAIALNYLGLNPFTSDKADFDKAYEMLAEVWPHVRHFKTASIINDLARGDLCLALGWSGDAGLANARALEAGNGVEIAYSIPQEGTEVFFDFMSVPDDAPHPENAHAFINYMMKPDVIASVTNLYYYPNGNQASLEFVAPEIRNDPNVYPAPERMSKLFPNLPRDQKSLRLLNRAWTRFKTGR</sequence>
<dbReference type="InterPro" id="IPR001188">
    <property type="entry name" value="Sperm_putr-bd"/>
</dbReference>
<comment type="similarity">
    <text evidence="5">Belongs to the bacterial solute-binding protein PotD/PotF family.</text>
</comment>
<dbReference type="RefSeq" id="WP_222509775.1">
    <property type="nucleotide sequence ID" value="NZ_JAHVJA010000014.1"/>
</dbReference>
<proteinExistence type="inferred from homology"/>
<dbReference type="Gene3D" id="3.40.190.10">
    <property type="entry name" value="Periplasmic binding protein-like II"/>
    <property type="match status" value="2"/>
</dbReference>
<dbReference type="PANTHER" id="PTHR30222">
    <property type="entry name" value="SPERMIDINE/PUTRESCINE-BINDING PERIPLASMIC PROTEIN"/>
    <property type="match status" value="1"/>
</dbReference>
<evidence type="ECO:0000313" key="8">
    <source>
        <dbReference type="Proteomes" id="UP000766629"/>
    </source>
</evidence>
<dbReference type="SUPFAM" id="SSF53850">
    <property type="entry name" value="Periplasmic binding protein-like II"/>
    <property type="match status" value="1"/>
</dbReference>
<feature type="chain" id="PRO_5046898762" description="Putrescine-binding periplasmic protein" evidence="6">
    <location>
        <begin position="35"/>
        <end position="375"/>
    </location>
</feature>
<evidence type="ECO:0000256" key="6">
    <source>
        <dbReference type="SAM" id="SignalP"/>
    </source>
</evidence>
<dbReference type="Proteomes" id="UP000766629">
    <property type="component" value="Unassembled WGS sequence"/>
</dbReference>
<accession>A0ABS7NKW0</accession>
<keyword evidence="2 5" id="KW-0813">Transport</keyword>
<feature type="signal peptide" evidence="6">
    <location>
        <begin position="1"/>
        <end position="34"/>
    </location>
</feature>
<evidence type="ECO:0000256" key="1">
    <source>
        <dbReference type="ARBA" id="ARBA00004418"/>
    </source>
</evidence>
<evidence type="ECO:0000256" key="2">
    <source>
        <dbReference type="ARBA" id="ARBA00022448"/>
    </source>
</evidence>
<dbReference type="PANTHER" id="PTHR30222:SF12">
    <property type="entry name" value="NORSPERMIDINE SENSOR"/>
    <property type="match status" value="1"/>
</dbReference>